<name>A0A9X9XFV2_9PROT</name>
<dbReference type="AlphaFoldDB" id="A0A9X9XFV2"/>
<protein>
    <submittedName>
        <fullName evidence="2">Uncharacterized protein</fullName>
    </submittedName>
</protein>
<evidence type="ECO:0000313" key="3">
    <source>
        <dbReference type="Proteomes" id="UP001138709"/>
    </source>
</evidence>
<dbReference type="Proteomes" id="UP001138709">
    <property type="component" value="Unassembled WGS sequence"/>
</dbReference>
<reference evidence="2" key="2">
    <citation type="journal article" date="2021" name="Syst. Appl. Microbiol.">
        <title>Roseomonas hellenica sp. nov., isolated from roots of wild-growing Alkanna tinctoria.</title>
        <authorList>
            <person name="Rat A."/>
            <person name="Naranjo H.D."/>
            <person name="Lebbe L."/>
            <person name="Cnockaert M."/>
            <person name="Krigas N."/>
            <person name="Grigoriadou K."/>
            <person name="Maloupa E."/>
            <person name="Willems A."/>
        </authorList>
    </citation>
    <scope>NUCLEOTIDE SEQUENCE</scope>
    <source>
        <strain evidence="2">LMG 31228</strain>
    </source>
</reference>
<evidence type="ECO:0000313" key="2">
    <source>
        <dbReference type="EMBL" id="MBR0682588.1"/>
    </source>
</evidence>
<gene>
    <name evidence="2" type="ORF">GXW74_19000</name>
</gene>
<comment type="caution">
    <text evidence="2">The sequence shown here is derived from an EMBL/GenBank/DDBJ whole genome shotgun (WGS) entry which is preliminary data.</text>
</comment>
<organism evidence="2 3">
    <name type="scientific">Neoroseomonas eburnea</name>
    <dbReference type="NCBI Taxonomy" id="1346889"/>
    <lineage>
        <taxon>Bacteria</taxon>
        <taxon>Pseudomonadati</taxon>
        <taxon>Pseudomonadota</taxon>
        <taxon>Alphaproteobacteria</taxon>
        <taxon>Acetobacterales</taxon>
        <taxon>Acetobacteraceae</taxon>
        <taxon>Neoroseomonas</taxon>
    </lineage>
</organism>
<reference evidence="2" key="1">
    <citation type="submission" date="2020-01" db="EMBL/GenBank/DDBJ databases">
        <authorList>
            <person name="Rat A."/>
        </authorList>
    </citation>
    <scope>NUCLEOTIDE SEQUENCE</scope>
    <source>
        <strain evidence="2">LMG 31228</strain>
    </source>
</reference>
<dbReference type="RefSeq" id="WP_211848120.1">
    <property type="nucleotide sequence ID" value="NZ_JAAEDL010000020.1"/>
</dbReference>
<keyword evidence="1" id="KW-1133">Transmembrane helix</keyword>
<proteinExistence type="predicted"/>
<keyword evidence="1" id="KW-0812">Transmembrane</keyword>
<keyword evidence="3" id="KW-1185">Reference proteome</keyword>
<feature type="transmembrane region" description="Helical" evidence="1">
    <location>
        <begin position="59"/>
        <end position="83"/>
    </location>
</feature>
<dbReference type="EMBL" id="JAAEDL010000020">
    <property type="protein sequence ID" value="MBR0682588.1"/>
    <property type="molecule type" value="Genomic_DNA"/>
</dbReference>
<evidence type="ECO:0000256" key="1">
    <source>
        <dbReference type="SAM" id="Phobius"/>
    </source>
</evidence>
<sequence length="84" mass="8194">MVALAWTASAPVDTAEAIDRTAGSDARIREAAAAEVPAALPGEAVARDAAREGGPATGIVVAVLLAVPLWGLVIGLGVAILAAP</sequence>
<keyword evidence="1" id="KW-0472">Membrane</keyword>
<accession>A0A9X9XFV2</accession>